<accession>A0A3A8P808</accession>
<protein>
    <submittedName>
        <fullName evidence="1">Uncharacterized protein</fullName>
    </submittedName>
</protein>
<comment type="caution">
    <text evidence="1">The sequence shown here is derived from an EMBL/GenBank/DDBJ whole genome shotgun (WGS) entry which is preliminary data.</text>
</comment>
<keyword evidence="2" id="KW-1185">Reference proteome</keyword>
<proteinExistence type="predicted"/>
<dbReference type="EMBL" id="RAWG01000005">
    <property type="protein sequence ID" value="RKH47924.1"/>
    <property type="molecule type" value="Genomic_DNA"/>
</dbReference>
<organism evidence="1 2">
    <name type="scientific">Corallococcus sicarius</name>
    <dbReference type="NCBI Taxonomy" id="2316726"/>
    <lineage>
        <taxon>Bacteria</taxon>
        <taxon>Pseudomonadati</taxon>
        <taxon>Myxococcota</taxon>
        <taxon>Myxococcia</taxon>
        <taxon>Myxococcales</taxon>
        <taxon>Cystobacterineae</taxon>
        <taxon>Myxococcaceae</taxon>
        <taxon>Corallococcus</taxon>
    </lineage>
</organism>
<dbReference type="AlphaFoldDB" id="A0A3A8P808"/>
<gene>
    <name evidence="1" type="ORF">D7X12_01625</name>
</gene>
<evidence type="ECO:0000313" key="2">
    <source>
        <dbReference type="Proteomes" id="UP000273405"/>
    </source>
</evidence>
<evidence type="ECO:0000313" key="1">
    <source>
        <dbReference type="EMBL" id="RKH47924.1"/>
    </source>
</evidence>
<sequence>MREERGSSRHDILRREIFLRLDGLIQRRKAPIESGVLRNGWRHDFIQKTFNACEAMLARNIEHLQVEQRCAEVEL</sequence>
<dbReference type="Proteomes" id="UP000273405">
    <property type="component" value="Unassembled WGS sequence"/>
</dbReference>
<reference evidence="2" key="1">
    <citation type="submission" date="2018-09" db="EMBL/GenBank/DDBJ databases">
        <authorList>
            <person name="Livingstone P.G."/>
            <person name="Whitworth D.E."/>
        </authorList>
    </citation>
    <scope>NUCLEOTIDE SEQUENCE [LARGE SCALE GENOMIC DNA]</scope>
    <source>
        <strain evidence="2">CA040B</strain>
    </source>
</reference>
<name>A0A3A8P808_9BACT</name>